<accession>A0A926DHV1</accession>
<evidence type="ECO:0000313" key="2">
    <source>
        <dbReference type="Proteomes" id="UP000617951"/>
    </source>
</evidence>
<proteinExistence type="predicted"/>
<dbReference type="AlphaFoldDB" id="A0A926DHV1"/>
<gene>
    <name evidence="1" type="ORF">H8693_04210</name>
</gene>
<keyword evidence="2" id="KW-1185">Reference proteome</keyword>
<dbReference type="RefSeq" id="WP_249279913.1">
    <property type="nucleotide sequence ID" value="NZ_JACRSS010000001.1"/>
</dbReference>
<reference evidence="1" key="1">
    <citation type="submission" date="2020-08" db="EMBL/GenBank/DDBJ databases">
        <title>Genome public.</title>
        <authorList>
            <person name="Liu C."/>
            <person name="Sun Q."/>
        </authorList>
    </citation>
    <scope>NUCLEOTIDE SEQUENCE</scope>
    <source>
        <strain evidence="1">NSJ-63</strain>
    </source>
</reference>
<name>A0A926DHV1_9FIRM</name>
<protein>
    <submittedName>
        <fullName evidence="1">Uncharacterized protein</fullName>
    </submittedName>
</protein>
<dbReference type="EMBL" id="JACRSS010000001">
    <property type="protein sequence ID" value="MBC8538136.1"/>
    <property type="molecule type" value="Genomic_DNA"/>
</dbReference>
<organism evidence="1 2">
    <name type="scientific">Guopingia tenuis</name>
    <dbReference type="NCBI Taxonomy" id="2763656"/>
    <lineage>
        <taxon>Bacteria</taxon>
        <taxon>Bacillati</taxon>
        <taxon>Bacillota</taxon>
        <taxon>Clostridia</taxon>
        <taxon>Christensenellales</taxon>
        <taxon>Christensenellaceae</taxon>
        <taxon>Guopingia</taxon>
    </lineage>
</organism>
<sequence>MRDAPEIERRERWGTARPTEIWQSCAGCGEGIAEGESYYTISRREYCYGCVSAMNGREVLSLLHIREQTAGQEEQR</sequence>
<evidence type="ECO:0000313" key="1">
    <source>
        <dbReference type="EMBL" id="MBC8538136.1"/>
    </source>
</evidence>
<comment type="caution">
    <text evidence="1">The sequence shown here is derived from an EMBL/GenBank/DDBJ whole genome shotgun (WGS) entry which is preliminary data.</text>
</comment>
<dbReference type="Proteomes" id="UP000617951">
    <property type="component" value="Unassembled WGS sequence"/>
</dbReference>